<keyword evidence="3" id="KW-1185">Reference proteome</keyword>
<dbReference type="AlphaFoldDB" id="A0A0B5F0K6"/>
<organism evidence="2 3">
    <name type="scientific">Streptomyces albus (strain ATCC 21838 / DSM 41398 / FERM P-419 / JCM 4703 / NBRC 107858)</name>
    <dbReference type="NCBI Taxonomy" id="1081613"/>
    <lineage>
        <taxon>Bacteria</taxon>
        <taxon>Bacillati</taxon>
        <taxon>Actinomycetota</taxon>
        <taxon>Actinomycetes</taxon>
        <taxon>Kitasatosporales</taxon>
        <taxon>Streptomycetaceae</taxon>
        <taxon>Streptomyces</taxon>
    </lineage>
</organism>
<evidence type="ECO:0000313" key="2">
    <source>
        <dbReference type="EMBL" id="AJE84386.1"/>
    </source>
</evidence>
<reference evidence="2 3" key="1">
    <citation type="submission" date="2015-01" db="EMBL/GenBank/DDBJ databases">
        <title>Enhanced salinomycin production by adjusting the supply of polyketide extender units in Streptomyce albus DSM 41398.</title>
        <authorList>
            <person name="Lu C."/>
        </authorList>
    </citation>
    <scope>NUCLEOTIDE SEQUENCE [LARGE SCALE GENOMIC DNA]</scope>
    <source>
        <strain evidence="3">ATCC 21838 / DSM 41398 / FERM P-419 / JCM 4703 / NBRC 107858</strain>
    </source>
</reference>
<proteinExistence type="predicted"/>
<dbReference type="Proteomes" id="UP000031523">
    <property type="component" value="Chromosome"/>
</dbReference>
<dbReference type="KEGG" id="sals:SLNWT_4010"/>
<accession>A0A0B5F0K6</accession>
<name>A0A0B5F0K6_STRA4</name>
<gene>
    <name evidence="2" type="ORF">SLNWT_4010</name>
</gene>
<protein>
    <submittedName>
        <fullName evidence="2">Uncharacterized protein</fullName>
    </submittedName>
</protein>
<dbReference type="EMBL" id="CP010519">
    <property type="protein sequence ID" value="AJE84386.1"/>
    <property type="molecule type" value="Genomic_DNA"/>
</dbReference>
<evidence type="ECO:0000313" key="3">
    <source>
        <dbReference type="Proteomes" id="UP000031523"/>
    </source>
</evidence>
<feature type="region of interest" description="Disordered" evidence="1">
    <location>
        <begin position="1"/>
        <end position="24"/>
    </location>
</feature>
<sequence length="91" mass="9353">MQRFVPPVNTHRGLPPPPSGSLLTGRLPGKSVTRTAVAPVVQGCLPLLGGDFPRSPPRAAFPRHPVVMASAAASVSSAHCPPVTAECPETP</sequence>
<evidence type="ECO:0000256" key="1">
    <source>
        <dbReference type="SAM" id="MobiDB-lite"/>
    </source>
</evidence>